<evidence type="ECO:0000313" key="11">
    <source>
        <dbReference type="Proteomes" id="UP000183071"/>
    </source>
</evidence>
<comment type="subcellular location">
    <subcellularLocation>
        <location evidence="1">Cell outer membrane</location>
    </subcellularLocation>
</comment>
<protein>
    <submittedName>
        <fullName evidence="8">Outer membrane protein</fullName>
    </submittedName>
    <submittedName>
        <fullName evidence="9">Starch-binding associating with outer membrane</fullName>
    </submittedName>
</protein>
<dbReference type="Proteomes" id="UP000183071">
    <property type="component" value="Unassembled WGS sequence"/>
</dbReference>
<evidence type="ECO:0000256" key="5">
    <source>
        <dbReference type="ARBA" id="ARBA00023237"/>
    </source>
</evidence>
<dbReference type="Gene3D" id="1.25.40.390">
    <property type="match status" value="1"/>
</dbReference>
<evidence type="ECO:0000313" key="9">
    <source>
        <dbReference type="EMBL" id="SEE60738.1"/>
    </source>
</evidence>
<organism evidence="8 10">
    <name type="scientific">Polaribacter dokdonensis DSW-5</name>
    <dbReference type="NCBI Taxonomy" id="1300348"/>
    <lineage>
        <taxon>Bacteria</taxon>
        <taxon>Pseudomonadati</taxon>
        <taxon>Bacteroidota</taxon>
        <taxon>Flavobacteriia</taxon>
        <taxon>Flavobacteriales</taxon>
        <taxon>Flavobacteriaceae</taxon>
    </lineage>
</organism>
<keyword evidence="11" id="KW-1185">Reference proteome</keyword>
<evidence type="ECO:0000256" key="4">
    <source>
        <dbReference type="ARBA" id="ARBA00023136"/>
    </source>
</evidence>
<feature type="domain" description="RagB/SusD" evidence="7">
    <location>
        <begin position="300"/>
        <end position="535"/>
    </location>
</feature>
<proteinExistence type="inferred from homology"/>
<dbReference type="GO" id="GO:0009279">
    <property type="term" value="C:cell outer membrane"/>
    <property type="evidence" value="ECO:0007669"/>
    <property type="project" value="UniProtKB-SubCell"/>
</dbReference>
<dbReference type="InterPro" id="IPR012944">
    <property type="entry name" value="SusD_RagB_dom"/>
</dbReference>
<evidence type="ECO:0000256" key="1">
    <source>
        <dbReference type="ARBA" id="ARBA00004442"/>
    </source>
</evidence>
<feature type="signal peptide" evidence="6">
    <location>
        <begin position="1"/>
        <end position="21"/>
    </location>
</feature>
<keyword evidence="5" id="KW-0998">Cell outer membrane</keyword>
<dbReference type="EMBL" id="LGBR01000001">
    <property type="protein sequence ID" value="KOY50558.1"/>
    <property type="molecule type" value="Genomic_DNA"/>
</dbReference>
<sequence length="535" mass="58629">MKKILLLFTVSCVLISFNACTDLDEVLVGEQTESFNGSEPSFGSFDGGGAGPSDAINSAFAQLRESGSANHGGYWSVQSVSSDEMAITQKGGDWFDGGIWIDMHRHTYTSTNGPINGAWGQQYSAIGECNNLLAGSLDANQTAQVRALRAFFYYRLLDMWGNVKIVTTPGVDAPQSNRAQVFNFVETELLAALGVPSITAGMDLSASPLTTDQEVYRINQFAALGLLAKLYLNAEVYTGTPRYSEAAMAAGYVIDNGGYMLVDSGYQVENPGKRPAVDTDPDMLSGYATIFAPNNGNNPEMVWSIPYDNVSGPNMNFARMTLHYANQFSYNLSSQPWNGYSALEEFYNSYDAADDRKKANFIIGTQLDYQGSVIVDYAESSDLELTYTAAINELEPNASREGGARLGKFSFRQGGQDNMDNDYPIIRLGDLYLIRAEGMARAAGDWNMALSDVNTIRNRAGLTTPLGSLTADEFLAERGREMFMEVTRRQDLIRFGKWGDSWWEKTNSDAHKTLFPIPQEQIDASGGTLTQNPGY</sequence>
<evidence type="ECO:0000313" key="8">
    <source>
        <dbReference type="EMBL" id="KOY50558.1"/>
    </source>
</evidence>
<evidence type="ECO:0000256" key="2">
    <source>
        <dbReference type="ARBA" id="ARBA00006275"/>
    </source>
</evidence>
<reference evidence="9 11" key="2">
    <citation type="submission" date="2016-10" db="EMBL/GenBank/DDBJ databases">
        <authorList>
            <person name="Varghese N."/>
            <person name="Submissions S."/>
        </authorList>
    </citation>
    <scope>NUCLEOTIDE SEQUENCE [LARGE SCALE GENOMIC DNA]</scope>
    <source>
        <strain evidence="9 11">DSW-5</strain>
    </source>
</reference>
<accession>A0A0N0CEK4</accession>
<gene>
    <name evidence="8" type="ORF">I602_118</name>
    <name evidence="9" type="ORF">SAMN05444353_2684</name>
</gene>
<dbReference type="Proteomes" id="UP000037716">
    <property type="component" value="Unassembled WGS sequence"/>
</dbReference>
<evidence type="ECO:0000256" key="3">
    <source>
        <dbReference type="ARBA" id="ARBA00022729"/>
    </source>
</evidence>
<dbReference type="STRING" id="1300348.I602_118"/>
<dbReference type="SUPFAM" id="SSF48452">
    <property type="entry name" value="TPR-like"/>
    <property type="match status" value="1"/>
</dbReference>
<dbReference type="InterPro" id="IPR011990">
    <property type="entry name" value="TPR-like_helical_dom_sf"/>
</dbReference>
<name>A0A0N0CEK4_9FLAO</name>
<reference evidence="8 10" key="1">
    <citation type="submission" date="2015-07" db="EMBL/GenBank/DDBJ databases">
        <title>Genome of Polaribacter dokdonenesis DSW-5, isolated from seawater off Dokdo in Korea.</title>
        <authorList>
            <person name="Yoon K."/>
            <person name="Song J.Y."/>
            <person name="Kim J.F."/>
        </authorList>
    </citation>
    <scope>NUCLEOTIDE SEQUENCE [LARGE SCALE GENOMIC DNA]</scope>
    <source>
        <strain evidence="8 10">DSW-5</strain>
    </source>
</reference>
<dbReference type="OrthoDB" id="5694214at2"/>
<keyword evidence="4" id="KW-0472">Membrane</keyword>
<comment type="caution">
    <text evidence="8">The sequence shown here is derived from an EMBL/GenBank/DDBJ whole genome shotgun (WGS) entry which is preliminary data.</text>
</comment>
<evidence type="ECO:0000313" key="10">
    <source>
        <dbReference type="Proteomes" id="UP000037716"/>
    </source>
</evidence>
<feature type="chain" id="PRO_5005845638" evidence="6">
    <location>
        <begin position="22"/>
        <end position="535"/>
    </location>
</feature>
<evidence type="ECO:0000259" key="7">
    <source>
        <dbReference type="Pfam" id="PF07980"/>
    </source>
</evidence>
<dbReference type="EMBL" id="FNUE01000002">
    <property type="protein sequence ID" value="SEE60738.1"/>
    <property type="molecule type" value="Genomic_DNA"/>
</dbReference>
<comment type="similarity">
    <text evidence="2">Belongs to the SusD family.</text>
</comment>
<dbReference type="AlphaFoldDB" id="A0A0N0CEK4"/>
<dbReference type="Pfam" id="PF07980">
    <property type="entry name" value="SusD_RagB"/>
    <property type="match status" value="1"/>
</dbReference>
<keyword evidence="3 6" id="KW-0732">Signal</keyword>
<evidence type="ECO:0000256" key="6">
    <source>
        <dbReference type="SAM" id="SignalP"/>
    </source>
</evidence>
<dbReference type="PATRIC" id="fig|1300348.6.peg.120"/>
<dbReference type="RefSeq" id="WP_053972842.1">
    <property type="nucleotide sequence ID" value="NZ_FNUE01000002.1"/>
</dbReference>